<dbReference type="InterPro" id="IPR018110">
    <property type="entry name" value="Mandel_Rmase/mucon_lact_enz_CS"/>
</dbReference>
<dbReference type="GO" id="GO:0016052">
    <property type="term" value="P:carbohydrate catabolic process"/>
    <property type="evidence" value="ECO:0007669"/>
    <property type="project" value="TreeGrafter"/>
</dbReference>
<dbReference type="GO" id="GO:0016836">
    <property type="term" value="F:hydro-lyase activity"/>
    <property type="evidence" value="ECO:0007669"/>
    <property type="project" value="TreeGrafter"/>
</dbReference>
<dbReference type="GO" id="GO:0000287">
    <property type="term" value="F:magnesium ion binding"/>
    <property type="evidence" value="ECO:0007669"/>
    <property type="project" value="TreeGrafter"/>
</dbReference>
<evidence type="ECO:0000259" key="4">
    <source>
        <dbReference type="SMART" id="SM00922"/>
    </source>
</evidence>
<evidence type="ECO:0000313" key="5">
    <source>
        <dbReference type="EMBL" id="SBW02756.1"/>
    </source>
</evidence>
<organism evidence="5">
    <name type="scientific">uncultured Desulfovibrio sp</name>
    <dbReference type="NCBI Taxonomy" id="167968"/>
    <lineage>
        <taxon>Bacteria</taxon>
        <taxon>Pseudomonadati</taxon>
        <taxon>Thermodesulfobacteriota</taxon>
        <taxon>Desulfovibrionia</taxon>
        <taxon>Desulfovibrionales</taxon>
        <taxon>Desulfovibrionaceae</taxon>
        <taxon>Desulfovibrio</taxon>
        <taxon>environmental samples</taxon>
    </lineage>
</organism>
<dbReference type="InterPro" id="IPR013341">
    <property type="entry name" value="Mandelate_racemase_N_dom"/>
</dbReference>
<reference evidence="5" key="1">
    <citation type="submission" date="2016-04" db="EMBL/GenBank/DDBJ databases">
        <authorList>
            <person name="Evans L.H."/>
            <person name="Alamgir A."/>
            <person name="Owens N."/>
            <person name="Weber N.D."/>
            <person name="Virtaneva K."/>
            <person name="Barbian K."/>
            <person name="Babar A."/>
            <person name="Rosenke K."/>
        </authorList>
    </citation>
    <scope>NUCLEOTIDE SEQUENCE</scope>
    <source>
        <strain evidence="5">92-2</strain>
    </source>
</reference>
<dbReference type="Gene3D" id="3.20.20.120">
    <property type="entry name" value="Enolase-like C-terminal domain"/>
    <property type="match status" value="1"/>
</dbReference>
<dbReference type="EMBL" id="FLUP01000001">
    <property type="protein sequence ID" value="SBW02756.1"/>
    <property type="molecule type" value="Genomic_DNA"/>
</dbReference>
<dbReference type="PANTHER" id="PTHR13794:SF58">
    <property type="entry name" value="MITOCHONDRIAL ENOLASE SUPERFAMILY MEMBER 1"/>
    <property type="match status" value="1"/>
</dbReference>
<dbReference type="InterPro" id="IPR036849">
    <property type="entry name" value="Enolase-like_C_sf"/>
</dbReference>
<gene>
    <name evidence="5" type="ORF">KM92DES2_11705</name>
</gene>
<comment type="cofactor">
    <cofactor evidence="1">
        <name>Mg(2+)</name>
        <dbReference type="ChEBI" id="CHEBI:18420"/>
    </cofactor>
</comment>
<dbReference type="InterPro" id="IPR029065">
    <property type="entry name" value="Enolase_C-like"/>
</dbReference>
<dbReference type="RefSeq" id="WP_227118181.1">
    <property type="nucleotide sequence ID" value="NZ_LT598928.1"/>
</dbReference>
<dbReference type="AlphaFoldDB" id="A0A212JTJ6"/>
<dbReference type="InterPro" id="IPR029017">
    <property type="entry name" value="Enolase-like_N"/>
</dbReference>
<evidence type="ECO:0000256" key="1">
    <source>
        <dbReference type="ARBA" id="ARBA00001946"/>
    </source>
</evidence>
<dbReference type="Pfam" id="PF02746">
    <property type="entry name" value="MR_MLE_N"/>
    <property type="match status" value="1"/>
</dbReference>
<dbReference type="SUPFAM" id="SSF51604">
    <property type="entry name" value="Enolase C-terminal domain-like"/>
    <property type="match status" value="1"/>
</dbReference>
<dbReference type="PANTHER" id="PTHR13794">
    <property type="entry name" value="ENOLASE SUPERFAMILY, MANDELATE RACEMASE"/>
    <property type="match status" value="1"/>
</dbReference>
<dbReference type="InterPro" id="IPR013342">
    <property type="entry name" value="Mandelate_racemase_C"/>
</dbReference>
<dbReference type="SUPFAM" id="SSF54826">
    <property type="entry name" value="Enolase N-terminal domain-like"/>
    <property type="match status" value="1"/>
</dbReference>
<sequence length="363" mass="39925">MKITDVQAIPLRIPQKIKASKSEKCFNTESDGHVLVKIHTDEGITGIGEAWRLTPCAVAKFIVEALKPRLMGADPTCIDALWQKMYIATFRYGRKGMVLNAISGVEIALWDILGKMSGLPVYKLLGGAHHSSIRGYASLPPYPTPEEAAEDAAAQAGDGYHMVKLHQRDVASVAATRKAIGDNVELALDVNGCWSRREAVTMAQRMEKYSLRWLEEPVSPMDDYDGLSFIRERSNISIAAGENEYTHYGFKTLIEKNAVDILQPDVIKAGGLSCCRKILGMAEAWNIPLITHSFYYGAGVAATAHFVMANPFGNEMEICTTPIEESFISPDFRPVHGKITVSDAPGLGIDVNEDVVKHYRIDI</sequence>
<dbReference type="PROSITE" id="PS00909">
    <property type="entry name" value="MR_MLE_2"/>
    <property type="match status" value="1"/>
</dbReference>
<dbReference type="Pfam" id="PF13378">
    <property type="entry name" value="MR_MLE_C"/>
    <property type="match status" value="1"/>
</dbReference>
<proteinExistence type="predicted"/>
<evidence type="ECO:0000256" key="2">
    <source>
        <dbReference type="ARBA" id="ARBA00022723"/>
    </source>
</evidence>
<dbReference type="PROSITE" id="PS00908">
    <property type="entry name" value="MR_MLE_1"/>
    <property type="match status" value="1"/>
</dbReference>
<feature type="domain" description="Mandelate racemase/muconate lactonizing enzyme C-terminal" evidence="4">
    <location>
        <begin position="145"/>
        <end position="237"/>
    </location>
</feature>
<dbReference type="SFLD" id="SFLDS00001">
    <property type="entry name" value="Enolase"/>
    <property type="match status" value="1"/>
</dbReference>
<accession>A0A212JTJ6</accession>
<dbReference type="InterPro" id="IPR046945">
    <property type="entry name" value="RHMD-like"/>
</dbReference>
<dbReference type="SFLD" id="SFLDG00179">
    <property type="entry name" value="mandelate_racemase"/>
    <property type="match status" value="1"/>
</dbReference>
<dbReference type="GO" id="GO:0009063">
    <property type="term" value="P:amino acid catabolic process"/>
    <property type="evidence" value="ECO:0007669"/>
    <property type="project" value="InterPro"/>
</dbReference>
<dbReference type="Gene3D" id="3.30.390.10">
    <property type="entry name" value="Enolase-like, N-terminal domain"/>
    <property type="match status" value="1"/>
</dbReference>
<name>A0A212JTJ6_9BACT</name>
<keyword evidence="3" id="KW-0460">Magnesium</keyword>
<dbReference type="SMART" id="SM00922">
    <property type="entry name" value="MR_MLE"/>
    <property type="match status" value="1"/>
</dbReference>
<evidence type="ECO:0000256" key="3">
    <source>
        <dbReference type="ARBA" id="ARBA00022842"/>
    </source>
</evidence>
<keyword evidence="2" id="KW-0479">Metal-binding</keyword>
<protein>
    <submittedName>
        <fullName evidence="5">Mandelate racemase/muconate lactonizing enzyme, C-terminal domain protein</fullName>
    </submittedName>
</protein>
<dbReference type="CDD" id="cd03316">
    <property type="entry name" value="MR_like"/>
    <property type="match status" value="1"/>
</dbReference>